<dbReference type="Proteomes" id="UP000014500">
    <property type="component" value="Unassembled WGS sequence"/>
</dbReference>
<evidence type="ECO:0000313" key="1">
    <source>
        <dbReference type="EnsemblMetazoa" id="SMAR015693-PA"/>
    </source>
</evidence>
<sequence length="60" mass="7305">MHKTIEKMTCTKKLAYSCWKMSSVFNNLEIFFRYSILKVTMVKFSSKDDEHFDFCVFKKY</sequence>
<protein>
    <submittedName>
        <fullName evidence="1">Uncharacterized protein</fullName>
    </submittedName>
</protein>
<dbReference type="AlphaFoldDB" id="T1JPB7"/>
<keyword evidence="2" id="KW-1185">Reference proteome</keyword>
<proteinExistence type="predicted"/>
<dbReference type="HOGENOM" id="CLU_2944626_0_0_1"/>
<name>T1JPB7_STRMM</name>
<dbReference type="EnsemblMetazoa" id="SMAR015693-RA">
    <property type="protein sequence ID" value="SMAR015693-PA"/>
    <property type="gene ID" value="SMAR015693"/>
</dbReference>
<organism evidence="1 2">
    <name type="scientific">Strigamia maritima</name>
    <name type="common">European centipede</name>
    <name type="synonym">Geophilus maritimus</name>
    <dbReference type="NCBI Taxonomy" id="126957"/>
    <lineage>
        <taxon>Eukaryota</taxon>
        <taxon>Metazoa</taxon>
        <taxon>Ecdysozoa</taxon>
        <taxon>Arthropoda</taxon>
        <taxon>Myriapoda</taxon>
        <taxon>Chilopoda</taxon>
        <taxon>Pleurostigmophora</taxon>
        <taxon>Geophilomorpha</taxon>
        <taxon>Linotaeniidae</taxon>
        <taxon>Strigamia</taxon>
    </lineage>
</organism>
<accession>T1JPB7</accession>
<reference evidence="1" key="2">
    <citation type="submission" date="2015-02" db="UniProtKB">
        <authorList>
            <consortium name="EnsemblMetazoa"/>
        </authorList>
    </citation>
    <scope>IDENTIFICATION</scope>
</reference>
<reference evidence="2" key="1">
    <citation type="submission" date="2011-05" db="EMBL/GenBank/DDBJ databases">
        <authorList>
            <person name="Richards S.R."/>
            <person name="Qu J."/>
            <person name="Jiang H."/>
            <person name="Jhangiani S.N."/>
            <person name="Agravi P."/>
            <person name="Goodspeed R."/>
            <person name="Gross S."/>
            <person name="Mandapat C."/>
            <person name="Jackson L."/>
            <person name="Mathew T."/>
            <person name="Pu L."/>
            <person name="Thornton R."/>
            <person name="Saada N."/>
            <person name="Wilczek-Boney K.B."/>
            <person name="Lee S."/>
            <person name="Kovar C."/>
            <person name="Wu Y."/>
            <person name="Scherer S.E."/>
            <person name="Worley K.C."/>
            <person name="Muzny D.M."/>
            <person name="Gibbs R."/>
        </authorList>
    </citation>
    <scope>NUCLEOTIDE SEQUENCE</scope>
    <source>
        <strain evidence="2">Brora</strain>
    </source>
</reference>
<evidence type="ECO:0000313" key="2">
    <source>
        <dbReference type="Proteomes" id="UP000014500"/>
    </source>
</evidence>
<dbReference type="EMBL" id="JH432130">
    <property type="status" value="NOT_ANNOTATED_CDS"/>
    <property type="molecule type" value="Genomic_DNA"/>
</dbReference>